<dbReference type="InterPro" id="IPR014036">
    <property type="entry name" value="DeoR-like_C"/>
</dbReference>
<evidence type="ECO:0000313" key="5">
    <source>
        <dbReference type="EMBL" id="EOD53831.1"/>
    </source>
</evidence>
<dbReference type="SMART" id="SM01134">
    <property type="entry name" value="DeoRC"/>
    <property type="match status" value="1"/>
</dbReference>
<keyword evidence="6" id="KW-1185">Reference proteome</keyword>
<dbReference type="InterPro" id="IPR050313">
    <property type="entry name" value="Carb_Metab_HTH_regulators"/>
</dbReference>
<comment type="caution">
    <text evidence="5">The sequence shown here is derived from an EMBL/GenBank/DDBJ whole genome shotgun (WGS) entry which is preliminary data.</text>
</comment>
<dbReference type="PANTHER" id="PTHR30363:SF58">
    <property type="entry name" value="REGULATORY PROTEIN, DEOR FAMILY"/>
    <property type="match status" value="1"/>
</dbReference>
<dbReference type="Gene3D" id="3.40.50.1360">
    <property type="match status" value="1"/>
</dbReference>
<dbReference type="InterPro" id="IPR036390">
    <property type="entry name" value="WH_DNA-bd_sf"/>
</dbReference>
<name>R1GZK5_9GAMM</name>
<dbReference type="Gene3D" id="1.10.10.10">
    <property type="entry name" value="Winged helix-like DNA-binding domain superfamily/Winged helix DNA-binding domain"/>
    <property type="match status" value="1"/>
</dbReference>
<evidence type="ECO:0000256" key="3">
    <source>
        <dbReference type="ARBA" id="ARBA00023163"/>
    </source>
</evidence>
<dbReference type="InterPro" id="IPR037171">
    <property type="entry name" value="NagB/RpiA_transferase-like"/>
</dbReference>
<dbReference type="EMBL" id="AQGQ01000163">
    <property type="protein sequence ID" value="EOD53831.1"/>
    <property type="molecule type" value="Genomic_DNA"/>
</dbReference>
<accession>R1GZK5</accession>
<dbReference type="PROSITE" id="PS00894">
    <property type="entry name" value="HTH_DEOR_1"/>
    <property type="match status" value="1"/>
</dbReference>
<dbReference type="PRINTS" id="PR00037">
    <property type="entry name" value="HTHLACR"/>
</dbReference>
<dbReference type="GO" id="GO:0003677">
    <property type="term" value="F:DNA binding"/>
    <property type="evidence" value="ECO:0007669"/>
    <property type="project" value="UniProtKB-KW"/>
</dbReference>
<dbReference type="PROSITE" id="PS51000">
    <property type="entry name" value="HTH_DEOR_2"/>
    <property type="match status" value="1"/>
</dbReference>
<dbReference type="InterPro" id="IPR001034">
    <property type="entry name" value="DeoR_HTH"/>
</dbReference>
<keyword evidence="1" id="KW-0805">Transcription regulation</keyword>
<dbReference type="OrthoDB" id="5685843at2"/>
<evidence type="ECO:0000259" key="4">
    <source>
        <dbReference type="PROSITE" id="PS51000"/>
    </source>
</evidence>
<organism evidence="5 6">
    <name type="scientific">Aeromonas molluscorum 848</name>
    <dbReference type="NCBI Taxonomy" id="1268236"/>
    <lineage>
        <taxon>Bacteria</taxon>
        <taxon>Pseudomonadati</taxon>
        <taxon>Pseudomonadota</taxon>
        <taxon>Gammaproteobacteria</taxon>
        <taxon>Aeromonadales</taxon>
        <taxon>Aeromonadaceae</taxon>
        <taxon>Aeromonas</taxon>
    </lineage>
</organism>
<dbReference type="Proteomes" id="UP000013526">
    <property type="component" value="Unassembled WGS sequence"/>
</dbReference>
<dbReference type="GO" id="GO:0003700">
    <property type="term" value="F:DNA-binding transcription factor activity"/>
    <property type="evidence" value="ECO:0007669"/>
    <property type="project" value="InterPro"/>
</dbReference>
<dbReference type="SMART" id="SM00420">
    <property type="entry name" value="HTH_DEOR"/>
    <property type="match status" value="1"/>
</dbReference>
<dbReference type="SUPFAM" id="SSF100950">
    <property type="entry name" value="NagB/RpiA/CoA transferase-like"/>
    <property type="match status" value="1"/>
</dbReference>
<dbReference type="SUPFAM" id="SSF46785">
    <property type="entry name" value="Winged helix' DNA-binding domain"/>
    <property type="match status" value="1"/>
</dbReference>
<evidence type="ECO:0000313" key="6">
    <source>
        <dbReference type="Proteomes" id="UP000013526"/>
    </source>
</evidence>
<feature type="domain" description="HTH deoR-type" evidence="4">
    <location>
        <begin position="3"/>
        <end position="58"/>
    </location>
</feature>
<dbReference type="Pfam" id="PF00455">
    <property type="entry name" value="DeoRC"/>
    <property type="match status" value="1"/>
</dbReference>
<dbReference type="Pfam" id="PF08220">
    <property type="entry name" value="HTH_DeoR"/>
    <property type="match status" value="1"/>
</dbReference>
<dbReference type="PATRIC" id="fig|1268236.3.peg.3416"/>
<proteinExistence type="predicted"/>
<dbReference type="InterPro" id="IPR018356">
    <property type="entry name" value="Tscrpt_reg_HTH_DeoR_CS"/>
</dbReference>
<reference evidence="5 6" key="1">
    <citation type="journal article" date="2013" name="Genome Announc.">
        <title>Draft Genome Sequence of Aeromonas molluscorum Strain 848TT, Isolated from Bivalve Molluscs.</title>
        <authorList>
            <person name="Spataro N."/>
            <person name="Farfan M."/>
            <person name="Albarral V."/>
            <person name="Sanglas A."/>
            <person name="Loren J.G."/>
            <person name="Fuste M.C."/>
            <person name="Bosch E."/>
        </authorList>
    </citation>
    <scope>NUCLEOTIDE SEQUENCE [LARGE SCALE GENOMIC DNA]</scope>
    <source>
        <strain evidence="5 6">848</strain>
    </source>
</reference>
<keyword evidence="2" id="KW-0238">DNA-binding</keyword>
<evidence type="ECO:0000256" key="1">
    <source>
        <dbReference type="ARBA" id="ARBA00023015"/>
    </source>
</evidence>
<sequence length="271" mass="29445">MIPIERQQQILQMLAERGVVSILALTERLGVSHMTVRRDIQKLEQQGRVLSVSGGVSLAQRITSEPSHAAKRSLMQEAKLAIARLAADQVPAGCTVYLDAGTTSLELARELALRDDLMIVTNDFMVCAYLIEHGLGRLYHTGGMVIRDNQSCAGEATAHFLSNLHLDIAFLSSSSWDLHGISTPNEEKVPVKRAVVEAASTRILICDSSKYGKVGTFKVVGWEAIDQVITDDRLAQNARDMLAQHGVQLSLVSLGADPFTQASTRGSSPVR</sequence>
<keyword evidence="3" id="KW-0804">Transcription</keyword>
<dbReference type="PANTHER" id="PTHR30363">
    <property type="entry name" value="HTH-TYPE TRANSCRIPTIONAL REGULATOR SRLR-RELATED"/>
    <property type="match status" value="1"/>
</dbReference>
<evidence type="ECO:0000256" key="2">
    <source>
        <dbReference type="ARBA" id="ARBA00023125"/>
    </source>
</evidence>
<dbReference type="RefSeq" id="WP_005907624.1">
    <property type="nucleotide sequence ID" value="NZ_AQGQ01000163.1"/>
</dbReference>
<dbReference type="InterPro" id="IPR036388">
    <property type="entry name" value="WH-like_DNA-bd_sf"/>
</dbReference>
<gene>
    <name evidence="5" type="ORF">G113_17528</name>
</gene>
<dbReference type="AlphaFoldDB" id="R1GZK5"/>
<protein>
    <submittedName>
        <fullName evidence="5">DeoR family transcriptional regulator</fullName>
    </submittedName>
</protein>